<gene>
    <name evidence="2" type="ORF">LCGC14_1686400</name>
</gene>
<protein>
    <submittedName>
        <fullName evidence="2">Uncharacterized protein</fullName>
    </submittedName>
</protein>
<name>A0A0F9HMH6_9ZZZZ</name>
<organism evidence="2">
    <name type="scientific">marine sediment metagenome</name>
    <dbReference type="NCBI Taxonomy" id="412755"/>
    <lineage>
        <taxon>unclassified sequences</taxon>
        <taxon>metagenomes</taxon>
        <taxon>ecological metagenomes</taxon>
    </lineage>
</organism>
<feature type="compositionally biased region" description="Low complexity" evidence="1">
    <location>
        <begin position="55"/>
        <end position="67"/>
    </location>
</feature>
<reference evidence="2" key="1">
    <citation type="journal article" date="2015" name="Nature">
        <title>Complex archaea that bridge the gap between prokaryotes and eukaryotes.</title>
        <authorList>
            <person name="Spang A."/>
            <person name="Saw J.H."/>
            <person name="Jorgensen S.L."/>
            <person name="Zaremba-Niedzwiedzka K."/>
            <person name="Martijn J."/>
            <person name="Lind A.E."/>
            <person name="van Eijk R."/>
            <person name="Schleper C."/>
            <person name="Guy L."/>
            <person name="Ettema T.J."/>
        </authorList>
    </citation>
    <scope>NUCLEOTIDE SEQUENCE</scope>
</reference>
<feature type="region of interest" description="Disordered" evidence="1">
    <location>
        <begin position="49"/>
        <end position="69"/>
    </location>
</feature>
<dbReference type="EMBL" id="LAZR01014687">
    <property type="protein sequence ID" value="KKM16382.1"/>
    <property type="molecule type" value="Genomic_DNA"/>
</dbReference>
<proteinExistence type="predicted"/>
<feature type="non-terminal residue" evidence="2">
    <location>
        <position position="673"/>
    </location>
</feature>
<accession>A0A0F9HMH6</accession>
<comment type="caution">
    <text evidence="2">The sequence shown here is derived from an EMBL/GenBank/DDBJ whole genome shotgun (WGS) entry which is preliminary data.</text>
</comment>
<dbReference type="AlphaFoldDB" id="A0A0F9HMH6"/>
<sequence length="673" mass="73573">MPFAEIKEKTKDNFTKDNFTNPFSQKGITNPFASSDVGRVQITPSITPSDIGGVQTTTPQTIPQTTPQEKKGISALDVLKFPFTLGKAVLRGTARTGGSVGISLLERETLALDPTASKFERGTFQFFFGEEPLESISEMIERFPERAEEFGIPSVLGERLAVPTVLGFTALDFFSGGKATPTIKVIAKTTNATDIKKVLQGIKFPEKAIDEVSTKLTQVSDPAEVESILRNKLDAFIKTTPELPVIAQDLKPLADDVSKRFQDFTSEGGQVLKGEDAFAGRIESIAKMKRAGIATNDILAQVPTRDKLLAQTILKGDKLDTVQKAKQFHRDAMATTKAQLVTKTAPKVLTQKVGKDIVKQEFRADKLDLGAEQIVNIEKRLEVLGLTQRTVRTFADVKRSAQELGVETKNLIENIAQSRITGREVVVLRNSINTSADKIIKLEKEILENPANAKILNIELTATNKLLDDSLKTLVKGGTEAGRAVSAFRIMAEKSLDPTFWLNKATKIAGKDLTVEQVSAILNLIKNGERQALATFVSTLRNPSFWEKAITLWKAGLLTSPTTHLANIFGNLTMQGLMTASDVVATPFDILASLVTGKRTVTVSPRIVSAKIKGFVGGIKSAGTFLKTGIYSQELMKKWDIGRDVRFKSKILNGYTNSVFRTLGAEDILFRQA</sequence>
<evidence type="ECO:0000313" key="2">
    <source>
        <dbReference type="EMBL" id="KKM16382.1"/>
    </source>
</evidence>
<evidence type="ECO:0000256" key="1">
    <source>
        <dbReference type="SAM" id="MobiDB-lite"/>
    </source>
</evidence>